<dbReference type="KEGG" id="saci:Sinac_1222"/>
<dbReference type="EMBL" id="CP003364">
    <property type="protein sequence ID" value="AGA25611.1"/>
    <property type="molecule type" value="Genomic_DNA"/>
</dbReference>
<keyword evidence="2" id="KW-1185">Reference proteome</keyword>
<dbReference type="RefSeq" id="WP_015244787.1">
    <property type="nucleotide sequence ID" value="NC_019892.1"/>
</dbReference>
<evidence type="ECO:0000313" key="1">
    <source>
        <dbReference type="EMBL" id="AGA25611.1"/>
    </source>
</evidence>
<dbReference type="HOGENOM" id="CLU_079286_1_0_0"/>
<reference evidence="1 2" key="1">
    <citation type="submission" date="2012-02" db="EMBL/GenBank/DDBJ databases">
        <title>Complete sequence of chromosome of Singulisphaera acidiphila DSM 18658.</title>
        <authorList>
            <consortium name="US DOE Joint Genome Institute (JGI-PGF)"/>
            <person name="Lucas S."/>
            <person name="Copeland A."/>
            <person name="Lapidus A."/>
            <person name="Glavina del Rio T."/>
            <person name="Dalin E."/>
            <person name="Tice H."/>
            <person name="Bruce D."/>
            <person name="Goodwin L."/>
            <person name="Pitluck S."/>
            <person name="Peters L."/>
            <person name="Ovchinnikova G."/>
            <person name="Chertkov O."/>
            <person name="Kyrpides N."/>
            <person name="Mavromatis K."/>
            <person name="Ivanova N."/>
            <person name="Brettin T."/>
            <person name="Detter J.C."/>
            <person name="Han C."/>
            <person name="Larimer F."/>
            <person name="Land M."/>
            <person name="Hauser L."/>
            <person name="Markowitz V."/>
            <person name="Cheng J.-F."/>
            <person name="Hugenholtz P."/>
            <person name="Woyke T."/>
            <person name="Wu D."/>
            <person name="Tindall B."/>
            <person name="Pomrenke H."/>
            <person name="Brambilla E."/>
            <person name="Klenk H.-P."/>
            <person name="Eisen J.A."/>
        </authorList>
    </citation>
    <scope>NUCLEOTIDE SEQUENCE [LARGE SCALE GENOMIC DNA]</scope>
    <source>
        <strain evidence="2">ATCC BAA-1392 / DSM 18658 / VKM B-2454 / MOB10</strain>
    </source>
</reference>
<dbReference type="Proteomes" id="UP000010798">
    <property type="component" value="Chromosome"/>
</dbReference>
<sequence length="218" mass="24887">MIPVFLISHNRLTCLSTMIEQLGRFPGVRPVVVDNASTYPPLLNYLGRVDVEVVRLGEHLGKHAPWLTGLVFEGGPYYAVSDPDLDLSGCPADLFEVLRRALDAHPWAIKCGPSLEIDDIPGDRPWRDQVVGWERQFWSRRLDAGHFRAAIDTTLALYRSVTAFDADAWTAPAIRCDRPYTVRHTPWYSAEVTAEERYYVENMVTTKAHWSRRIYRST</sequence>
<evidence type="ECO:0008006" key="3">
    <source>
        <dbReference type="Google" id="ProtNLM"/>
    </source>
</evidence>
<organism evidence="1 2">
    <name type="scientific">Singulisphaera acidiphila (strain ATCC BAA-1392 / DSM 18658 / VKM B-2454 / MOB10)</name>
    <dbReference type="NCBI Taxonomy" id="886293"/>
    <lineage>
        <taxon>Bacteria</taxon>
        <taxon>Pseudomonadati</taxon>
        <taxon>Planctomycetota</taxon>
        <taxon>Planctomycetia</taxon>
        <taxon>Isosphaerales</taxon>
        <taxon>Isosphaeraceae</taxon>
        <taxon>Singulisphaera</taxon>
    </lineage>
</organism>
<evidence type="ECO:0000313" key="2">
    <source>
        <dbReference type="Proteomes" id="UP000010798"/>
    </source>
</evidence>
<dbReference type="OrthoDB" id="1666251at2"/>
<gene>
    <name evidence="1" type="ordered locus">Sinac_1222</name>
</gene>
<dbReference type="SUPFAM" id="SSF53448">
    <property type="entry name" value="Nucleotide-diphospho-sugar transferases"/>
    <property type="match status" value="1"/>
</dbReference>
<proteinExistence type="predicted"/>
<protein>
    <recommendedName>
        <fullName evidence="3">Glycosyltransferase</fullName>
    </recommendedName>
</protein>
<dbReference type="AlphaFoldDB" id="L0DAD0"/>
<accession>L0DAD0</accession>
<dbReference type="InterPro" id="IPR029044">
    <property type="entry name" value="Nucleotide-diphossugar_trans"/>
</dbReference>
<dbReference type="eggNOG" id="COG1216">
    <property type="taxonomic scope" value="Bacteria"/>
</dbReference>
<name>L0DAD0_SINAD</name>